<dbReference type="SUPFAM" id="SSF48452">
    <property type="entry name" value="TPR-like"/>
    <property type="match status" value="2"/>
</dbReference>
<accession>A0AAW0AN10</accession>
<dbReference type="Pfam" id="PF20703">
    <property type="entry name" value="nSTAND1"/>
    <property type="match status" value="1"/>
</dbReference>
<dbReference type="Proteomes" id="UP001362999">
    <property type="component" value="Unassembled WGS sequence"/>
</dbReference>
<dbReference type="Gene3D" id="3.40.50.300">
    <property type="entry name" value="P-loop containing nucleotide triphosphate hydrolases"/>
    <property type="match status" value="1"/>
</dbReference>
<organism evidence="2 3">
    <name type="scientific">Favolaschia claudopus</name>
    <dbReference type="NCBI Taxonomy" id="2862362"/>
    <lineage>
        <taxon>Eukaryota</taxon>
        <taxon>Fungi</taxon>
        <taxon>Dikarya</taxon>
        <taxon>Basidiomycota</taxon>
        <taxon>Agaricomycotina</taxon>
        <taxon>Agaricomycetes</taxon>
        <taxon>Agaricomycetidae</taxon>
        <taxon>Agaricales</taxon>
        <taxon>Marasmiineae</taxon>
        <taxon>Mycenaceae</taxon>
        <taxon>Favolaschia</taxon>
    </lineage>
</organism>
<reference evidence="2 3" key="1">
    <citation type="journal article" date="2024" name="J Genomics">
        <title>Draft genome sequencing and assembly of Favolaschia claudopus CIRM-BRFM 2984 isolated from oak limbs.</title>
        <authorList>
            <person name="Navarro D."/>
            <person name="Drula E."/>
            <person name="Chaduli D."/>
            <person name="Cazenave R."/>
            <person name="Ahrendt S."/>
            <person name="Wang J."/>
            <person name="Lipzen A."/>
            <person name="Daum C."/>
            <person name="Barry K."/>
            <person name="Grigoriev I.V."/>
            <person name="Favel A."/>
            <person name="Rosso M.N."/>
            <person name="Martin F."/>
        </authorList>
    </citation>
    <scope>NUCLEOTIDE SEQUENCE [LARGE SCALE GENOMIC DNA]</scope>
    <source>
        <strain evidence="2 3">CIRM-BRFM 2984</strain>
    </source>
</reference>
<dbReference type="PRINTS" id="PR00364">
    <property type="entry name" value="DISEASERSIST"/>
</dbReference>
<dbReference type="SUPFAM" id="SSF52540">
    <property type="entry name" value="P-loop containing nucleoside triphosphate hydrolases"/>
    <property type="match status" value="1"/>
</dbReference>
<feature type="domain" description="Novel STAND NTPase 1" evidence="1">
    <location>
        <begin position="209"/>
        <end position="353"/>
    </location>
</feature>
<dbReference type="InterPro" id="IPR049052">
    <property type="entry name" value="nSTAND1"/>
</dbReference>
<name>A0AAW0AN10_9AGAR</name>
<evidence type="ECO:0000313" key="2">
    <source>
        <dbReference type="EMBL" id="KAK7014224.1"/>
    </source>
</evidence>
<dbReference type="InterPro" id="IPR027417">
    <property type="entry name" value="P-loop_NTPase"/>
</dbReference>
<sequence length="1035" mass="114129">MMRTTKSSKAIQDFFIHRTALAATTLKQLGEIHPTPYLTVITGVTLLILETVQSVRRNKAECAALIEQIYYTLDALIELYQNTAGNFAPALLSSVADFAETLQKLEAFMRTQQDMSRLKRFLLQPESTAQLEGCKADLTHSFNLFSTEVKGTAATYANEFSANVDQTHQELLELIADGSSIDQTSIRAGSAHSGYVATHYSSLSSFALFLPGAPHIFHGRDSELKDVVDGLLRDPARVAILGPGGIGKTALAKSALHHPNVVDKYACRYFVSCDSSETVQDLTFALGATLELDLAGISSKAIIQHLSSRPSSLVILDNFETPWERVETRSKVEDFLASLSAISHVALLITMRGQERPSNIRWTRPFLPVLKPLSDAAAYETFMDIADAEGDEDAPLISELLALAENLPLAVTLLGSIAALDGCDSVLERWKTESVTLLSDGYDKATNLETSLRLSLSSPRMASSPGALELLSLLSLLPDGISDVDLLNISTPISNLPRHKTTLLRTSLAYNDGGRLRVLAPLRELIRKLHPATYESIQAVRLHWATLLELWRTYEMPSGDLVQRLAGNAGNFNNLLQYTLSLEAFDLAEVVHDIFHLDLFASRTYGNSVPLMADIPAYLDRVDDNGLRGLYIWHLFDQMSAIEPSEAAQLAAQGSEYFRLARDPAGESRLHHVVAMYYVRLGDVNEASRHAELALSLADEADDNIRRTRALAEMARCHRLKGRFRDALELARRAQWCAGQVGNFFREIEALEEEAVALLSLGHFSQAAEICVRTRQLAIAAGLEGTQHEIVVLDYEASVYLHQTAYLKSRELSELMVKHSSADKFRLMHGVARVSVAAIDILLGGMESEDQVTAALAIPRQIFADCGYLRGLPMCDAVMADYLLISGRTAEALELYDKAIPSFRGESVELFCWCMHKLGDLSLRPHDVQSTTHWATTYFAYGNSTANRAAVAWGLRLLGEIFWMGGDDETSCSIFEVALEEFSSMVIYRGRAECLSRLGHLSQKAGEEIVAKDYFLEAQNMFLEAGMTADTCNLA</sequence>
<dbReference type="Gene3D" id="1.25.40.10">
    <property type="entry name" value="Tetratricopeptide repeat domain"/>
    <property type="match status" value="1"/>
</dbReference>
<dbReference type="PANTHER" id="PTHR47691:SF3">
    <property type="entry name" value="HTH-TYPE TRANSCRIPTIONAL REGULATOR RV0890C-RELATED"/>
    <property type="match status" value="1"/>
</dbReference>
<dbReference type="AlphaFoldDB" id="A0AAW0AN10"/>
<dbReference type="PANTHER" id="PTHR47691">
    <property type="entry name" value="REGULATOR-RELATED"/>
    <property type="match status" value="1"/>
</dbReference>
<evidence type="ECO:0000259" key="1">
    <source>
        <dbReference type="Pfam" id="PF20703"/>
    </source>
</evidence>
<dbReference type="InterPro" id="IPR059179">
    <property type="entry name" value="MLKL-like_MCAfunc"/>
</dbReference>
<dbReference type="GO" id="GO:0007166">
    <property type="term" value="P:cell surface receptor signaling pathway"/>
    <property type="evidence" value="ECO:0007669"/>
    <property type="project" value="InterPro"/>
</dbReference>
<keyword evidence="3" id="KW-1185">Reference proteome</keyword>
<dbReference type="CDD" id="cd21037">
    <property type="entry name" value="MLKL_NTD"/>
    <property type="match status" value="1"/>
</dbReference>
<protein>
    <submittedName>
        <fullName evidence="2">AAA domain-containing protein</fullName>
    </submittedName>
</protein>
<gene>
    <name evidence="2" type="ORF">R3P38DRAFT_2720021</name>
</gene>
<evidence type="ECO:0000313" key="3">
    <source>
        <dbReference type="Proteomes" id="UP001362999"/>
    </source>
</evidence>
<dbReference type="InterPro" id="IPR036537">
    <property type="entry name" value="Adaptor_Cbl_N_dom_sf"/>
</dbReference>
<dbReference type="GO" id="GO:0043531">
    <property type="term" value="F:ADP binding"/>
    <property type="evidence" value="ECO:0007669"/>
    <property type="project" value="InterPro"/>
</dbReference>
<proteinExistence type="predicted"/>
<dbReference type="Gene3D" id="1.20.930.20">
    <property type="entry name" value="Adaptor protein Cbl, N-terminal domain"/>
    <property type="match status" value="1"/>
</dbReference>
<comment type="caution">
    <text evidence="2">The sequence shown here is derived from an EMBL/GenBank/DDBJ whole genome shotgun (WGS) entry which is preliminary data.</text>
</comment>
<dbReference type="EMBL" id="JAWWNJ010000057">
    <property type="protein sequence ID" value="KAK7014224.1"/>
    <property type="molecule type" value="Genomic_DNA"/>
</dbReference>
<dbReference type="InterPro" id="IPR011990">
    <property type="entry name" value="TPR-like_helical_dom_sf"/>
</dbReference>